<reference evidence="2 3" key="1">
    <citation type="submission" date="2019-11" db="EMBL/GenBank/DDBJ databases">
        <title>Comparative genomics of hydrocarbon-degrading Desulfosarcina strains.</title>
        <authorList>
            <person name="Watanabe M."/>
            <person name="Kojima H."/>
            <person name="Fukui M."/>
        </authorList>
    </citation>
    <scope>NUCLEOTIDE SEQUENCE [LARGE SCALE GENOMIC DNA]</scope>
    <source>
        <strain evidence="2 3">PP31</strain>
    </source>
</reference>
<dbReference type="AlphaFoldDB" id="A0A5K7ZCA5"/>
<dbReference type="EMBL" id="AP021875">
    <property type="protein sequence ID" value="BBO78738.1"/>
    <property type="molecule type" value="Genomic_DNA"/>
</dbReference>
<feature type="domain" description="AbiEi antitoxin N-terminal" evidence="1">
    <location>
        <begin position="104"/>
        <end position="126"/>
    </location>
</feature>
<dbReference type="Proteomes" id="UP000427769">
    <property type="component" value="Chromosome"/>
</dbReference>
<gene>
    <name evidence="2" type="ORF">DSCW_61550</name>
</gene>
<evidence type="ECO:0000259" key="1">
    <source>
        <dbReference type="Pfam" id="PF13338"/>
    </source>
</evidence>
<evidence type="ECO:0000313" key="2">
    <source>
        <dbReference type="EMBL" id="BBO78738.1"/>
    </source>
</evidence>
<proteinExistence type="predicted"/>
<dbReference type="Pfam" id="PF13338">
    <property type="entry name" value="AbiEi_4"/>
    <property type="match status" value="1"/>
</dbReference>
<name>A0A5K7ZCA5_9BACT</name>
<dbReference type="KEGG" id="dwd:DSCW_61550"/>
<protein>
    <recommendedName>
        <fullName evidence="1">AbiEi antitoxin N-terminal domain-containing protein</fullName>
    </recommendedName>
</protein>
<dbReference type="InterPro" id="IPR025159">
    <property type="entry name" value="AbiEi_N"/>
</dbReference>
<dbReference type="RefSeq" id="WP_155307342.1">
    <property type="nucleotide sequence ID" value="NZ_AP021875.1"/>
</dbReference>
<accession>A0A5K7ZCA5</accession>
<keyword evidence="3" id="KW-1185">Reference proteome</keyword>
<evidence type="ECO:0000313" key="3">
    <source>
        <dbReference type="Proteomes" id="UP000427769"/>
    </source>
</evidence>
<organism evidence="2 3">
    <name type="scientific">Desulfosarcina widdelii</name>
    <dbReference type="NCBI Taxonomy" id="947919"/>
    <lineage>
        <taxon>Bacteria</taxon>
        <taxon>Pseudomonadati</taxon>
        <taxon>Thermodesulfobacteriota</taxon>
        <taxon>Desulfobacteria</taxon>
        <taxon>Desulfobacterales</taxon>
        <taxon>Desulfosarcinaceae</taxon>
        <taxon>Desulfosarcina</taxon>
    </lineage>
</organism>
<sequence>MDVNTPEILELLKQQRRFHQEQLRLIDIALTAIESAGGRATVLPQKRNRRSKAVKKHRIQWTKEIEKLLDDYDEFNIVDLQSDLAEKREIAAAQTIQGRNVISNTLSRFIKRGRIEKIRPGVYRVVTESLSP</sequence>